<comment type="similarity">
    <text evidence="2">Belongs to the zinc-containing alcohol dehydrogenase family. Quinone oxidoreductase subfamily.</text>
</comment>
<dbReference type="SUPFAM" id="SSF51735">
    <property type="entry name" value="NAD(P)-binding Rossmann-fold domains"/>
    <property type="match status" value="1"/>
</dbReference>
<keyword evidence="5" id="KW-1185">Reference proteome</keyword>
<keyword evidence="1" id="KW-0521">NADP</keyword>
<reference evidence="4 5" key="1">
    <citation type="submission" date="2023-07" db="EMBL/GenBank/DDBJ databases">
        <title>Sorghum-associated microbial communities from plants grown in Nebraska, USA.</title>
        <authorList>
            <person name="Schachtman D."/>
        </authorList>
    </citation>
    <scope>NUCLEOTIDE SEQUENCE [LARGE SCALE GENOMIC DNA]</scope>
    <source>
        <strain evidence="4 5">DS2154</strain>
    </source>
</reference>
<dbReference type="GO" id="GO:0003960">
    <property type="term" value="F:quinone reductase (NADPH) activity"/>
    <property type="evidence" value="ECO:0007669"/>
    <property type="project" value="UniProtKB-EC"/>
</dbReference>
<dbReference type="CDD" id="cd08252">
    <property type="entry name" value="AL_MDR"/>
    <property type="match status" value="1"/>
</dbReference>
<comment type="caution">
    <text evidence="4">The sequence shown here is derived from an EMBL/GenBank/DDBJ whole genome shotgun (WGS) entry which is preliminary data.</text>
</comment>
<dbReference type="RefSeq" id="WP_310031774.1">
    <property type="nucleotide sequence ID" value="NZ_JAVDRL010000006.1"/>
</dbReference>
<dbReference type="PANTHER" id="PTHR44154:SF1">
    <property type="entry name" value="QUINONE OXIDOREDUCTASE"/>
    <property type="match status" value="1"/>
</dbReference>
<evidence type="ECO:0000313" key="4">
    <source>
        <dbReference type="EMBL" id="MDR6531680.1"/>
    </source>
</evidence>
<dbReference type="EMBL" id="JAVDRL010000006">
    <property type="protein sequence ID" value="MDR6531680.1"/>
    <property type="molecule type" value="Genomic_DNA"/>
</dbReference>
<dbReference type="InterPro" id="IPR036291">
    <property type="entry name" value="NAD(P)-bd_dom_sf"/>
</dbReference>
<dbReference type="Pfam" id="PF13602">
    <property type="entry name" value="ADH_zinc_N_2"/>
    <property type="match status" value="1"/>
</dbReference>
<protein>
    <recommendedName>
        <fullName evidence="2">Zinc-type alcohol dehydrogenase-like protein</fullName>
    </recommendedName>
</protein>
<dbReference type="NCBIfam" id="TIGR02817">
    <property type="entry name" value="adh_fam_1"/>
    <property type="match status" value="1"/>
</dbReference>
<dbReference type="Gene3D" id="3.90.180.10">
    <property type="entry name" value="Medium-chain alcohol dehydrogenases, catalytic domain"/>
    <property type="match status" value="1"/>
</dbReference>
<evidence type="ECO:0000256" key="2">
    <source>
        <dbReference type="RuleBase" id="RU364000"/>
    </source>
</evidence>
<keyword evidence="2 4" id="KW-0560">Oxidoreductase</keyword>
<sequence length="334" mass="35040">MKAVGFKAPSPIDVPESLIDLDLPQPVPTGRDLLVAVCAVSVNPVDTKVRASRKPVEGQAEVIGWDAAGVVEAVGPEATLFKVGDPVFYAGAIDRPGSNAQFQLVDERIVGRKPASLSFAEAAALPLTAITAWELLFDRLGATTDSTGALLVVGGAGGVGSILIQLARQLTGLTVIATASRPQTRDWCLALGAHHVVDHTGDLVSAVKATGAGPVGLAASLTNTTDHFPALVEILAPQGRLGVIDDPKSLDALPLKWKSISLHWEMMFARSLYQTPDMIEQHRLLDAVADLVDAGRLKTTLTQVLTPINAANLKTAHAAVESGRTRGKIVLEGF</sequence>
<feature type="domain" description="Enoyl reductase (ER)" evidence="3">
    <location>
        <begin position="13"/>
        <end position="331"/>
    </location>
</feature>
<dbReference type="InterPro" id="IPR011032">
    <property type="entry name" value="GroES-like_sf"/>
</dbReference>
<dbReference type="InterPro" id="IPR014182">
    <property type="entry name" value="ADH_Zn_typ-1"/>
</dbReference>
<dbReference type="Pfam" id="PF08240">
    <property type="entry name" value="ADH_N"/>
    <property type="match status" value="1"/>
</dbReference>
<keyword evidence="2" id="KW-0862">Zinc</keyword>
<evidence type="ECO:0000313" key="5">
    <source>
        <dbReference type="Proteomes" id="UP001262754"/>
    </source>
</evidence>
<evidence type="ECO:0000259" key="3">
    <source>
        <dbReference type="SMART" id="SM00829"/>
    </source>
</evidence>
<dbReference type="Gene3D" id="3.40.50.720">
    <property type="entry name" value="NAD(P)-binding Rossmann-like Domain"/>
    <property type="match status" value="1"/>
</dbReference>
<accession>A0ABU1MZT1</accession>
<proteinExistence type="inferred from homology"/>
<dbReference type="InterPro" id="IPR013154">
    <property type="entry name" value="ADH-like_N"/>
</dbReference>
<gene>
    <name evidence="4" type="ORF">J2800_002427</name>
</gene>
<dbReference type="SUPFAM" id="SSF50129">
    <property type="entry name" value="GroES-like"/>
    <property type="match status" value="1"/>
</dbReference>
<keyword evidence="2" id="KW-0479">Metal-binding</keyword>
<dbReference type="InterPro" id="IPR020843">
    <property type="entry name" value="ER"/>
</dbReference>
<dbReference type="PANTHER" id="PTHR44154">
    <property type="entry name" value="QUINONE OXIDOREDUCTASE"/>
    <property type="match status" value="1"/>
</dbReference>
<organism evidence="4 5">
    <name type="scientific">Caulobacter rhizosphaerae</name>
    <dbReference type="NCBI Taxonomy" id="2010972"/>
    <lineage>
        <taxon>Bacteria</taxon>
        <taxon>Pseudomonadati</taxon>
        <taxon>Pseudomonadota</taxon>
        <taxon>Alphaproteobacteria</taxon>
        <taxon>Caulobacterales</taxon>
        <taxon>Caulobacteraceae</taxon>
        <taxon>Caulobacter</taxon>
    </lineage>
</organism>
<dbReference type="InterPro" id="IPR051603">
    <property type="entry name" value="Zinc-ADH_QOR/CCCR"/>
</dbReference>
<name>A0ABU1MZT1_9CAUL</name>
<dbReference type="Proteomes" id="UP001262754">
    <property type="component" value="Unassembled WGS sequence"/>
</dbReference>
<dbReference type="SMART" id="SM00829">
    <property type="entry name" value="PKS_ER"/>
    <property type="match status" value="1"/>
</dbReference>
<evidence type="ECO:0000256" key="1">
    <source>
        <dbReference type="ARBA" id="ARBA00022857"/>
    </source>
</evidence>